<dbReference type="SMART" id="SM00829">
    <property type="entry name" value="PKS_ER"/>
    <property type="match status" value="1"/>
</dbReference>
<name>A0A9P5YX35_9AGAR</name>
<dbReference type="SUPFAM" id="SSF50129">
    <property type="entry name" value="GroES-like"/>
    <property type="match status" value="1"/>
</dbReference>
<dbReference type="InterPro" id="IPR011032">
    <property type="entry name" value="GroES-like_sf"/>
</dbReference>
<proteinExistence type="predicted"/>
<dbReference type="InterPro" id="IPR013149">
    <property type="entry name" value="ADH-like_C"/>
</dbReference>
<sequence length="345" mass="36893">MPATQKALLLPKKFGDLVVTEIPVPKPGPGEVLVKVLATSLNPVDWKIQKLGFFIEEFPAILGTDVAGEVEEVGEGVTEFKKGDRVFTQGQFVNERASFQQYAIALATTLARIPKNISVEEASTFPVALNVVYVGLYNKHPHGIGLPPPITETARGIYGGIPIVILGGASSVGQNAIQLAKVSGFSPIITTASAKNADYLKSLGATAVLDRNLSAPELAKEILKINNAPLKIVFDSISSATTEQIGLDLLAPEGQLIVVLPPEVKAEPGKTIIHALGILRLPPNIELLENFYHDHISSFIEKGWLKPNAIEVLEGGLAAIPEGLEKMQSSSFSKLKLVVHPQETP</sequence>
<dbReference type="AlphaFoldDB" id="A0A9P5YX35"/>
<dbReference type="Gene3D" id="3.90.180.10">
    <property type="entry name" value="Medium-chain alcohol dehydrogenases, catalytic domain"/>
    <property type="match status" value="1"/>
</dbReference>
<dbReference type="SUPFAM" id="SSF51735">
    <property type="entry name" value="NAD(P)-binding Rossmann-fold domains"/>
    <property type="match status" value="1"/>
</dbReference>
<reference evidence="2" key="1">
    <citation type="submission" date="2020-11" db="EMBL/GenBank/DDBJ databases">
        <authorList>
            <consortium name="DOE Joint Genome Institute"/>
            <person name="Ahrendt S."/>
            <person name="Riley R."/>
            <person name="Andreopoulos W."/>
            <person name="Labutti K."/>
            <person name="Pangilinan J."/>
            <person name="Ruiz-Duenas F.J."/>
            <person name="Barrasa J.M."/>
            <person name="Sanchez-Garcia M."/>
            <person name="Camarero S."/>
            <person name="Miyauchi S."/>
            <person name="Serrano A."/>
            <person name="Linde D."/>
            <person name="Babiker R."/>
            <person name="Drula E."/>
            <person name="Ayuso-Fernandez I."/>
            <person name="Pacheco R."/>
            <person name="Padilla G."/>
            <person name="Ferreira P."/>
            <person name="Barriuso J."/>
            <person name="Kellner H."/>
            <person name="Castanera R."/>
            <person name="Alfaro M."/>
            <person name="Ramirez L."/>
            <person name="Pisabarro A.G."/>
            <person name="Kuo A."/>
            <person name="Tritt A."/>
            <person name="Lipzen A."/>
            <person name="He G."/>
            <person name="Yan M."/>
            <person name="Ng V."/>
            <person name="Cullen D."/>
            <person name="Martin F."/>
            <person name="Rosso M.-N."/>
            <person name="Henrissat B."/>
            <person name="Hibbett D."/>
            <person name="Martinez A.T."/>
            <person name="Grigoriev I.V."/>
        </authorList>
    </citation>
    <scope>NUCLEOTIDE SEQUENCE</scope>
    <source>
        <strain evidence="2">CIRM-BRFM 674</strain>
    </source>
</reference>
<dbReference type="InterPro" id="IPR013154">
    <property type="entry name" value="ADH-like_N"/>
</dbReference>
<dbReference type="InterPro" id="IPR020843">
    <property type="entry name" value="ER"/>
</dbReference>
<dbReference type="CDD" id="cd08249">
    <property type="entry name" value="enoyl_reductase_like"/>
    <property type="match status" value="1"/>
</dbReference>
<gene>
    <name evidence="2" type="ORF">BDN70DRAFT_814076</name>
</gene>
<dbReference type="InterPro" id="IPR047122">
    <property type="entry name" value="Trans-enoyl_RdTase-like"/>
</dbReference>
<dbReference type="PANTHER" id="PTHR45348:SF2">
    <property type="entry name" value="ZINC-TYPE ALCOHOL DEHYDROGENASE-LIKE PROTEIN C2E1P3.01"/>
    <property type="match status" value="1"/>
</dbReference>
<evidence type="ECO:0000313" key="3">
    <source>
        <dbReference type="Proteomes" id="UP000807469"/>
    </source>
</evidence>
<dbReference type="Proteomes" id="UP000807469">
    <property type="component" value="Unassembled WGS sequence"/>
</dbReference>
<dbReference type="PANTHER" id="PTHR45348">
    <property type="entry name" value="HYPOTHETICAL OXIDOREDUCTASE (EUROFUNG)"/>
    <property type="match status" value="1"/>
</dbReference>
<organism evidence="2 3">
    <name type="scientific">Pholiota conissans</name>
    <dbReference type="NCBI Taxonomy" id="109636"/>
    <lineage>
        <taxon>Eukaryota</taxon>
        <taxon>Fungi</taxon>
        <taxon>Dikarya</taxon>
        <taxon>Basidiomycota</taxon>
        <taxon>Agaricomycotina</taxon>
        <taxon>Agaricomycetes</taxon>
        <taxon>Agaricomycetidae</taxon>
        <taxon>Agaricales</taxon>
        <taxon>Agaricineae</taxon>
        <taxon>Strophariaceae</taxon>
        <taxon>Pholiota</taxon>
    </lineage>
</organism>
<evidence type="ECO:0000259" key="1">
    <source>
        <dbReference type="SMART" id="SM00829"/>
    </source>
</evidence>
<dbReference type="Pfam" id="PF00107">
    <property type="entry name" value="ADH_zinc_N"/>
    <property type="match status" value="1"/>
</dbReference>
<dbReference type="Gene3D" id="3.40.50.720">
    <property type="entry name" value="NAD(P)-binding Rossmann-like Domain"/>
    <property type="match status" value="1"/>
</dbReference>
<dbReference type="EMBL" id="MU155331">
    <property type="protein sequence ID" value="KAF9475471.1"/>
    <property type="molecule type" value="Genomic_DNA"/>
</dbReference>
<keyword evidence="3" id="KW-1185">Reference proteome</keyword>
<accession>A0A9P5YX35</accession>
<comment type="caution">
    <text evidence="2">The sequence shown here is derived from an EMBL/GenBank/DDBJ whole genome shotgun (WGS) entry which is preliminary data.</text>
</comment>
<dbReference type="GO" id="GO:0016651">
    <property type="term" value="F:oxidoreductase activity, acting on NAD(P)H"/>
    <property type="evidence" value="ECO:0007669"/>
    <property type="project" value="InterPro"/>
</dbReference>
<dbReference type="InterPro" id="IPR036291">
    <property type="entry name" value="NAD(P)-bd_dom_sf"/>
</dbReference>
<feature type="domain" description="Enoyl reductase (ER)" evidence="1">
    <location>
        <begin position="15"/>
        <end position="339"/>
    </location>
</feature>
<protein>
    <submittedName>
        <fullName evidence="2">GroES-like protein</fullName>
    </submittedName>
</protein>
<evidence type="ECO:0000313" key="2">
    <source>
        <dbReference type="EMBL" id="KAF9475471.1"/>
    </source>
</evidence>
<dbReference type="OrthoDB" id="3233595at2759"/>
<dbReference type="Pfam" id="PF08240">
    <property type="entry name" value="ADH_N"/>
    <property type="match status" value="1"/>
</dbReference>